<sequence>MGTAIKEKLVGARIPASLKEVLDKYCKEHGVKMNFFVVHAIREKLLEVVEDEDDIKVISERLKKPDFATTQEFNDYLVHRGIKI</sequence>
<dbReference type="STRING" id="1817893.AUJ66_05910"/>
<gene>
    <name evidence="1" type="ORF">AUJ66_05910</name>
</gene>
<protein>
    <recommendedName>
        <fullName evidence="3">CopG family transcriptional regulator</fullName>
    </recommendedName>
</protein>
<dbReference type="Proteomes" id="UP000182278">
    <property type="component" value="Unassembled WGS sequence"/>
</dbReference>
<name>A0A1J4SB11_9BACT</name>
<evidence type="ECO:0000313" key="1">
    <source>
        <dbReference type="EMBL" id="OIN96551.1"/>
    </source>
</evidence>
<dbReference type="EMBL" id="MNUO01000092">
    <property type="protein sequence ID" value="OIN96551.1"/>
    <property type="molecule type" value="Genomic_DNA"/>
</dbReference>
<organism evidence="1 2">
    <name type="scientific">Candidatus Desantisbacteria bacterium CG1_02_38_46</name>
    <dbReference type="NCBI Taxonomy" id="1817893"/>
    <lineage>
        <taxon>Bacteria</taxon>
        <taxon>Candidatus Desantisiibacteriota</taxon>
    </lineage>
</organism>
<reference evidence="1 2" key="1">
    <citation type="journal article" date="2016" name="Environ. Microbiol.">
        <title>Genomic resolution of a cold subsurface aquifer community provides metabolic insights for novel microbes adapted to high CO concentrations.</title>
        <authorList>
            <person name="Probst A.J."/>
            <person name="Castelle C.J."/>
            <person name="Singh A."/>
            <person name="Brown C.T."/>
            <person name="Anantharaman K."/>
            <person name="Sharon I."/>
            <person name="Hug L.A."/>
            <person name="Burstein D."/>
            <person name="Emerson J.B."/>
            <person name="Thomas B.C."/>
            <person name="Banfield J.F."/>
        </authorList>
    </citation>
    <scope>NUCLEOTIDE SEQUENCE [LARGE SCALE GENOMIC DNA]</scope>
    <source>
        <strain evidence="1">CG1_02_38_46</strain>
    </source>
</reference>
<evidence type="ECO:0008006" key="3">
    <source>
        <dbReference type="Google" id="ProtNLM"/>
    </source>
</evidence>
<evidence type="ECO:0000313" key="2">
    <source>
        <dbReference type="Proteomes" id="UP000182278"/>
    </source>
</evidence>
<dbReference type="AlphaFoldDB" id="A0A1J4SB11"/>
<accession>A0A1J4SB11</accession>
<comment type="caution">
    <text evidence="1">The sequence shown here is derived from an EMBL/GenBank/DDBJ whole genome shotgun (WGS) entry which is preliminary data.</text>
</comment>
<proteinExistence type="predicted"/>